<dbReference type="Proteomes" id="UP001558652">
    <property type="component" value="Unassembled WGS sequence"/>
</dbReference>
<gene>
    <name evidence="1" type="ORF">AAG570_008971</name>
</gene>
<dbReference type="AlphaFoldDB" id="A0ABD0YSE2"/>
<evidence type="ECO:0000313" key="2">
    <source>
        <dbReference type="Proteomes" id="UP001558652"/>
    </source>
</evidence>
<proteinExistence type="predicted"/>
<sequence length="120" mass="13560">MASKRPNMFYQDKEQEATEIGLAGMSTPTPAFRLFDRLPFPLIALLTEEDSPFVTLLYTSITKSYPALKTEKTSEKRTKFSKLPERCLIKGRGAVLAADHVMSVYEIDTRADRDPMTVIL</sequence>
<name>A0ABD0YSE2_9HEMI</name>
<organism evidence="1 2">
    <name type="scientific">Ranatra chinensis</name>
    <dbReference type="NCBI Taxonomy" id="642074"/>
    <lineage>
        <taxon>Eukaryota</taxon>
        <taxon>Metazoa</taxon>
        <taxon>Ecdysozoa</taxon>
        <taxon>Arthropoda</taxon>
        <taxon>Hexapoda</taxon>
        <taxon>Insecta</taxon>
        <taxon>Pterygota</taxon>
        <taxon>Neoptera</taxon>
        <taxon>Paraneoptera</taxon>
        <taxon>Hemiptera</taxon>
        <taxon>Heteroptera</taxon>
        <taxon>Panheteroptera</taxon>
        <taxon>Nepomorpha</taxon>
        <taxon>Nepidae</taxon>
        <taxon>Ranatrinae</taxon>
        <taxon>Ranatra</taxon>
    </lineage>
</organism>
<protein>
    <submittedName>
        <fullName evidence="1">Uncharacterized protein</fullName>
    </submittedName>
</protein>
<keyword evidence="2" id="KW-1185">Reference proteome</keyword>
<comment type="caution">
    <text evidence="1">The sequence shown here is derived from an EMBL/GenBank/DDBJ whole genome shotgun (WGS) entry which is preliminary data.</text>
</comment>
<evidence type="ECO:0000313" key="1">
    <source>
        <dbReference type="EMBL" id="KAL1138909.1"/>
    </source>
</evidence>
<reference evidence="1 2" key="1">
    <citation type="submission" date="2024-07" db="EMBL/GenBank/DDBJ databases">
        <title>Chromosome-level genome assembly of the water stick insect Ranatra chinensis (Heteroptera: Nepidae).</title>
        <authorList>
            <person name="Liu X."/>
        </authorList>
    </citation>
    <scope>NUCLEOTIDE SEQUENCE [LARGE SCALE GENOMIC DNA]</scope>
    <source>
        <strain evidence="1">Cailab_2021Rc</strain>
        <tissue evidence="1">Muscle</tissue>
    </source>
</reference>
<accession>A0ABD0YSE2</accession>
<dbReference type="EMBL" id="JBFDAA010000003">
    <property type="protein sequence ID" value="KAL1138909.1"/>
    <property type="molecule type" value="Genomic_DNA"/>
</dbReference>